<keyword evidence="3" id="KW-0808">Transferase</keyword>
<protein>
    <submittedName>
        <fullName evidence="6">Aminotransferase</fullName>
    </submittedName>
</protein>
<dbReference type="Gene3D" id="3.90.1150.10">
    <property type="entry name" value="Aspartate Aminotransferase, domain 1"/>
    <property type="match status" value="1"/>
</dbReference>
<dbReference type="InterPro" id="IPR015422">
    <property type="entry name" value="PyrdxlP-dep_Trfase_small"/>
</dbReference>
<sequence length="360" mass="38449">MLRLENLDTDLPLPPEATRVTAQALTTPKANSWLPFTGDEDLRAAIGDLLVDRCGTRYDPADQIVVTSGGTEGVLDCLLATVDPGDEVIVTDPTYAGLVNRVRLAGGVPSFVPYLVVDGEWRLDLESLRAKAAGARAVIMMSPSMPSGAVLTDDEWRAVCEVCVEHDLILIYDAAMERVLFDGREPLHPVRHHGMAERTLVVGSLSKEFRMIGWRVGWVAGPRELVEAVGWVHVYNTTTPVGIARAGATAVLRGDHGHVAACAAELERRRDAVLAATAGLPVVRPGGGWSLLIDTVALGIEPARASAALLRDGAVAATAMTGWGDAVAARFIRFVFSAEPVDALRTLPERLTAAGLTRRT</sequence>
<dbReference type="EMBL" id="BOPG01000037">
    <property type="protein sequence ID" value="GIJ58635.1"/>
    <property type="molecule type" value="Genomic_DNA"/>
</dbReference>
<dbReference type="CDD" id="cd00609">
    <property type="entry name" value="AAT_like"/>
    <property type="match status" value="1"/>
</dbReference>
<dbReference type="PANTHER" id="PTHR43807:SF20">
    <property type="entry name" value="FI04487P"/>
    <property type="match status" value="1"/>
</dbReference>
<dbReference type="InterPro" id="IPR015421">
    <property type="entry name" value="PyrdxlP-dep_Trfase_major"/>
</dbReference>
<evidence type="ECO:0000256" key="4">
    <source>
        <dbReference type="ARBA" id="ARBA00022898"/>
    </source>
</evidence>
<keyword evidence="7" id="KW-1185">Reference proteome</keyword>
<dbReference type="InterPro" id="IPR004839">
    <property type="entry name" value="Aminotransferase_I/II_large"/>
</dbReference>
<accession>A0A8J3ZBD0</accession>
<comment type="caution">
    <text evidence="6">The sequence shown here is derived from an EMBL/GenBank/DDBJ whole genome shotgun (WGS) entry which is preliminary data.</text>
</comment>
<dbReference type="AlphaFoldDB" id="A0A8J3ZBD0"/>
<keyword evidence="4" id="KW-0663">Pyridoxal phosphate</keyword>
<dbReference type="GO" id="GO:0030170">
    <property type="term" value="F:pyridoxal phosphate binding"/>
    <property type="evidence" value="ECO:0007669"/>
    <property type="project" value="InterPro"/>
</dbReference>
<organism evidence="6 7">
    <name type="scientific">Virgisporangium aurantiacum</name>
    <dbReference type="NCBI Taxonomy" id="175570"/>
    <lineage>
        <taxon>Bacteria</taxon>
        <taxon>Bacillati</taxon>
        <taxon>Actinomycetota</taxon>
        <taxon>Actinomycetes</taxon>
        <taxon>Micromonosporales</taxon>
        <taxon>Micromonosporaceae</taxon>
        <taxon>Virgisporangium</taxon>
    </lineage>
</organism>
<dbReference type="PANTHER" id="PTHR43807">
    <property type="entry name" value="FI04487P"/>
    <property type="match status" value="1"/>
</dbReference>
<evidence type="ECO:0000256" key="1">
    <source>
        <dbReference type="ARBA" id="ARBA00001933"/>
    </source>
</evidence>
<dbReference type="Gene3D" id="3.40.640.10">
    <property type="entry name" value="Type I PLP-dependent aspartate aminotransferase-like (Major domain)"/>
    <property type="match status" value="1"/>
</dbReference>
<dbReference type="GO" id="GO:0005737">
    <property type="term" value="C:cytoplasm"/>
    <property type="evidence" value="ECO:0007669"/>
    <property type="project" value="TreeGrafter"/>
</dbReference>
<evidence type="ECO:0000259" key="5">
    <source>
        <dbReference type="Pfam" id="PF00155"/>
    </source>
</evidence>
<dbReference type="Pfam" id="PF00155">
    <property type="entry name" value="Aminotran_1_2"/>
    <property type="match status" value="1"/>
</dbReference>
<evidence type="ECO:0000313" key="7">
    <source>
        <dbReference type="Proteomes" id="UP000612585"/>
    </source>
</evidence>
<feature type="domain" description="Aminotransferase class I/classII large" evidence="5">
    <location>
        <begin position="11"/>
        <end position="334"/>
    </location>
</feature>
<dbReference type="InterPro" id="IPR015424">
    <property type="entry name" value="PyrdxlP-dep_Trfase"/>
</dbReference>
<dbReference type="GO" id="GO:0016212">
    <property type="term" value="F:kynurenine-oxoglutarate transaminase activity"/>
    <property type="evidence" value="ECO:0007669"/>
    <property type="project" value="TreeGrafter"/>
</dbReference>
<reference evidence="6" key="1">
    <citation type="submission" date="2021-01" db="EMBL/GenBank/DDBJ databases">
        <title>Whole genome shotgun sequence of Virgisporangium aurantiacum NBRC 16421.</title>
        <authorList>
            <person name="Komaki H."/>
            <person name="Tamura T."/>
        </authorList>
    </citation>
    <scope>NUCLEOTIDE SEQUENCE</scope>
    <source>
        <strain evidence="6">NBRC 16421</strain>
    </source>
</reference>
<evidence type="ECO:0000256" key="2">
    <source>
        <dbReference type="ARBA" id="ARBA00022576"/>
    </source>
</evidence>
<dbReference type="Proteomes" id="UP000612585">
    <property type="component" value="Unassembled WGS sequence"/>
</dbReference>
<proteinExistence type="predicted"/>
<evidence type="ECO:0000256" key="3">
    <source>
        <dbReference type="ARBA" id="ARBA00022679"/>
    </source>
</evidence>
<keyword evidence="2 6" id="KW-0032">Aminotransferase</keyword>
<evidence type="ECO:0000313" key="6">
    <source>
        <dbReference type="EMBL" id="GIJ58635.1"/>
    </source>
</evidence>
<dbReference type="SUPFAM" id="SSF53383">
    <property type="entry name" value="PLP-dependent transferases"/>
    <property type="match status" value="1"/>
</dbReference>
<dbReference type="InterPro" id="IPR051326">
    <property type="entry name" value="Kynurenine-oxoglutarate_AT"/>
</dbReference>
<gene>
    <name evidence="6" type="ORF">Vau01_061510</name>
</gene>
<name>A0A8J3ZBD0_9ACTN</name>
<comment type="cofactor">
    <cofactor evidence="1">
        <name>pyridoxal 5'-phosphate</name>
        <dbReference type="ChEBI" id="CHEBI:597326"/>
    </cofactor>
</comment>